<evidence type="ECO:0000256" key="1">
    <source>
        <dbReference type="SAM" id="MobiDB-lite"/>
    </source>
</evidence>
<name>A0AAU7CJS7_9BACT</name>
<reference evidence="2" key="1">
    <citation type="submission" date="2024-05" db="EMBL/GenBank/DDBJ databases">
        <title>Planctomycetes of the genus Singulisphaera possess chitinolytic capabilities.</title>
        <authorList>
            <person name="Ivanova A."/>
        </authorList>
    </citation>
    <scope>NUCLEOTIDE SEQUENCE</scope>
    <source>
        <strain evidence="2">Ch08T</strain>
    </source>
</reference>
<sequence length="52" mass="5744">MFDANQLAANFQGSVGGAEEENKKQTGILSEMRKTLDQLANTGVVRFDRTKK</sequence>
<accession>A0AAU7CJS7</accession>
<feature type="region of interest" description="Disordered" evidence="1">
    <location>
        <begin position="1"/>
        <end position="29"/>
    </location>
</feature>
<dbReference type="AlphaFoldDB" id="A0AAU7CJS7"/>
<organism evidence="2">
    <name type="scientific">Singulisphaera sp. Ch08</name>
    <dbReference type="NCBI Taxonomy" id="3120278"/>
    <lineage>
        <taxon>Bacteria</taxon>
        <taxon>Pseudomonadati</taxon>
        <taxon>Planctomycetota</taxon>
        <taxon>Planctomycetia</taxon>
        <taxon>Isosphaerales</taxon>
        <taxon>Isosphaeraceae</taxon>
        <taxon>Singulisphaera</taxon>
    </lineage>
</organism>
<evidence type="ECO:0000313" key="2">
    <source>
        <dbReference type="EMBL" id="XBH05708.1"/>
    </source>
</evidence>
<protein>
    <submittedName>
        <fullName evidence="2">Uncharacterized protein</fullName>
    </submittedName>
</protein>
<gene>
    <name evidence="2" type="ORF">V5E97_06705</name>
</gene>
<dbReference type="RefSeq" id="WP_406698557.1">
    <property type="nucleotide sequence ID" value="NZ_CP155447.1"/>
</dbReference>
<proteinExistence type="predicted"/>
<dbReference type="EMBL" id="CP155447">
    <property type="protein sequence ID" value="XBH05708.1"/>
    <property type="molecule type" value="Genomic_DNA"/>
</dbReference>